<sequence length="87" mass="9934">MAFTLQRRLRVSKGELGWVPPDEVLVDGKLYVKFYKWDSVLVHMMTGKPLYLTKAKSAESGSLDCELWDDLIKSRQEAANMVLTEAK</sequence>
<gene>
    <name evidence="1" type="ORF">AK812_SmicGene47452</name>
</gene>
<keyword evidence="2" id="KW-1185">Reference proteome</keyword>
<accession>A0A1Q9BRJ9</accession>
<evidence type="ECO:0000313" key="2">
    <source>
        <dbReference type="Proteomes" id="UP000186817"/>
    </source>
</evidence>
<protein>
    <submittedName>
        <fullName evidence="1">Uncharacterized protein</fullName>
    </submittedName>
</protein>
<organism evidence="1 2">
    <name type="scientific">Symbiodinium microadriaticum</name>
    <name type="common">Dinoflagellate</name>
    <name type="synonym">Zooxanthella microadriatica</name>
    <dbReference type="NCBI Taxonomy" id="2951"/>
    <lineage>
        <taxon>Eukaryota</taxon>
        <taxon>Sar</taxon>
        <taxon>Alveolata</taxon>
        <taxon>Dinophyceae</taxon>
        <taxon>Suessiales</taxon>
        <taxon>Symbiodiniaceae</taxon>
        <taxon>Symbiodinium</taxon>
    </lineage>
</organism>
<evidence type="ECO:0000313" key="1">
    <source>
        <dbReference type="EMBL" id="OLP73338.1"/>
    </source>
</evidence>
<dbReference type="AlphaFoldDB" id="A0A1Q9BRJ9"/>
<dbReference type="EMBL" id="LSRX01005724">
    <property type="protein sequence ID" value="OLP73338.1"/>
    <property type="molecule type" value="Genomic_DNA"/>
</dbReference>
<name>A0A1Q9BRJ9_SYMMI</name>
<comment type="caution">
    <text evidence="1">The sequence shown here is derived from an EMBL/GenBank/DDBJ whole genome shotgun (WGS) entry which is preliminary data.</text>
</comment>
<dbReference type="Proteomes" id="UP000186817">
    <property type="component" value="Unassembled WGS sequence"/>
</dbReference>
<feature type="non-terminal residue" evidence="1">
    <location>
        <position position="87"/>
    </location>
</feature>
<reference evidence="1 2" key="1">
    <citation type="submission" date="2016-02" db="EMBL/GenBank/DDBJ databases">
        <title>Genome analysis of coral dinoflagellate symbionts highlights evolutionary adaptations to a symbiotic lifestyle.</title>
        <authorList>
            <person name="Aranda M."/>
            <person name="Li Y."/>
            <person name="Liew Y.J."/>
            <person name="Baumgarten S."/>
            <person name="Simakov O."/>
            <person name="Wilson M."/>
            <person name="Piel J."/>
            <person name="Ashoor H."/>
            <person name="Bougouffa S."/>
            <person name="Bajic V.B."/>
            <person name="Ryu T."/>
            <person name="Ravasi T."/>
            <person name="Bayer T."/>
            <person name="Micklem G."/>
            <person name="Kim H."/>
            <person name="Bhak J."/>
            <person name="Lajeunesse T.C."/>
            <person name="Voolstra C.R."/>
        </authorList>
    </citation>
    <scope>NUCLEOTIDE SEQUENCE [LARGE SCALE GENOMIC DNA]</scope>
    <source>
        <strain evidence="1 2">CCMP2467</strain>
    </source>
</reference>
<dbReference type="OrthoDB" id="433177at2759"/>
<proteinExistence type="predicted"/>